<accession>A0ABX0YUT5</accession>
<evidence type="ECO:0000313" key="3">
    <source>
        <dbReference type="Proteomes" id="UP000635996"/>
    </source>
</evidence>
<dbReference type="Pfam" id="PF08241">
    <property type="entry name" value="Methyltransf_11"/>
    <property type="match status" value="1"/>
</dbReference>
<dbReference type="GO" id="GO:0008168">
    <property type="term" value="F:methyltransferase activity"/>
    <property type="evidence" value="ECO:0007669"/>
    <property type="project" value="UniProtKB-KW"/>
</dbReference>
<comment type="caution">
    <text evidence="2">The sequence shown here is derived from an EMBL/GenBank/DDBJ whole genome shotgun (WGS) entry which is preliminary data.</text>
</comment>
<dbReference type="Gene3D" id="3.40.50.150">
    <property type="entry name" value="Vaccinia Virus protein VP39"/>
    <property type="match status" value="1"/>
</dbReference>
<protein>
    <submittedName>
        <fullName evidence="2">Class I SAM-dependent methyltransferase</fullName>
    </submittedName>
</protein>
<dbReference type="CDD" id="cd02440">
    <property type="entry name" value="AdoMet_MTases"/>
    <property type="match status" value="1"/>
</dbReference>
<keyword evidence="2" id="KW-0808">Transferase</keyword>
<sequence length="304" mass="32520">MSKGLLSVVTGNTPGVRGAVIDELLRVSPQATVLAVSVEGRGDEGYPVVQRFLSGAGPHVREWGPLGVTGDPVVVLRQDLLALRRAEGSERPHVVLALPANLDVLSLLVELWRARVASGPLTDLTIGQGACGDHGGRLRWVRTDLRTPDWVTALDEDGKPGTFDAVLSSTALHWLGPPELVAVYRAAATLLKPGGVLINADYLPAGPRNKRIKAASVAVNARRQSAALARGAEDWETWWKSAESVPALSEAVDARRGIWAEGAKNEWASPGIGYHEAALREAGFAEVDVVWQDLEERVLIALMP</sequence>
<dbReference type="EMBL" id="JAATEL010000015">
    <property type="protein sequence ID" value="NJP15659.1"/>
    <property type="molecule type" value="Genomic_DNA"/>
</dbReference>
<keyword evidence="2" id="KW-0489">Methyltransferase</keyword>
<dbReference type="RefSeq" id="WP_125500402.1">
    <property type="nucleotide sequence ID" value="NZ_JAATEL010000015.1"/>
</dbReference>
<feature type="domain" description="Methyltransferase type 11" evidence="1">
    <location>
        <begin position="159"/>
        <end position="198"/>
    </location>
</feature>
<organism evidence="2 3">
    <name type="scientific">Streptomyces thermoviolaceus subsp. thermoviolaceus</name>
    <dbReference type="NCBI Taxonomy" id="66860"/>
    <lineage>
        <taxon>Bacteria</taxon>
        <taxon>Bacillati</taxon>
        <taxon>Actinomycetota</taxon>
        <taxon>Actinomycetes</taxon>
        <taxon>Kitasatosporales</taxon>
        <taxon>Streptomycetaceae</taxon>
        <taxon>Streptomyces</taxon>
    </lineage>
</organism>
<gene>
    <name evidence="2" type="ORF">HCJ95_15500</name>
</gene>
<evidence type="ECO:0000259" key="1">
    <source>
        <dbReference type="Pfam" id="PF08241"/>
    </source>
</evidence>
<evidence type="ECO:0000313" key="2">
    <source>
        <dbReference type="EMBL" id="NJP15659.1"/>
    </source>
</evidence>
<reference evidence="2 3" key="1">
    <citation type="submission" date="2020-03" db="EMBL/GenBank/DDBJ databases">
        <title>WGS of actinomycetes isolated from Thailand.</title>
        <authorList>
            <person name="Thawai C."/>
        </authorList>
    </citation>
    <scope>NUCLEOTIDE SEQUENCE [LARGE SCALE GENOMIC DNA]</scope>
    <source>
        <strain evidence="2 3">NBRC 13905</strain>
    </source>
</reference>
<name>A0ABX0YUT5_STRTL</name>
<keyword evidence="3" id="KW-1185">Reference proteome</keyword>
<dbReference type="InterPro" id="IPR013216">
    <property type="entry name" value="Methyltransf_11"/>
</dbReference>
<dbReference type="SUPFAM" id="SSF53335">
    <property type="entry name" value="S-adenosyl-L-methionine-dependent methyltransferases"/>
    <property type="match status" value="1"/>
</dbReference>
<dbReference type="Proteomes" id="UP000635996">
    <property type="component" value="Unassembled WGS sequence"/>
</dbReference>
<proteinExistence type="predicted"/>
<dbReference type="GO" id="GO:0032259">
    <property type="term" value="P:methylation"/>
    <property type="evidence" value="ECO:0007669"/>
    <property type="project" value="UniProtKB-KW"/>
</dbReference>
<dbReference type="InterPro" id="IPR029063">
    <property type="entry name" value="SAM-dependent_MTases_sf"/>
</dbReference>